<reference evidence="1 2" key="1">
    <citation type="journal article" date="2016" name="Int. J. Syst. Evol. Microbiol.">
        <title>Pseudaminobacter manganicus sp. nov., isolated from sludge of a manganese mine.</title>
        <authorList>
            <person name="Li J."/>
            <person name="Huang J."/>
            <person name="Liao S."/>
            <person name="Wang G."/>
        </authorList>
    </citation>
    <scope>NUCLEOTIDE SEQUENCE [LARGE SCALE GENOMIC DNA]</scope>
    <source>
        <strain evidence="1 2">JH-7</strain>
    </source>
</reference>
<evidence type="ECO:0000313" key="1">
    <source>
        <dbReference type="EMBL" id="OQM74914.1"/>
    </source>
</evidence>
<dbReference type="AlphaFoldDB" id="A0A1V8RP49"/>
<dbReference type="Proteomes" id="UP000191905">
    <property type="component" value="Unassembled WGS sequence"/>
</dbReference>
<keyword evidence="2" id="KW-1185">Reference proteome</keyword>
<sequence>MTHFPAESLVHARFSGQIGIIVKTLAEAYPRAVSKGALFDALYASDPNGGPDDPNIVNVLLYRVRKQIAPFGWTIPLSRGGHGIQGLHRLVPLEGAGE</sequence>
<dbReference type="RefSeq" id="WP_080920451.1">
    <property type="nucleotide sequence ID" value="NZ_MDET01000023.1"/>
</dbReference>
<organism evidence="1 2">
    <name type="scientific">Manganibacter manganicus</name>
    <dbReference type="NCBI Taxonomy" id="1873176"/>
    <lineage>
        <taxon>Bacteria</taxon>
        <taxon>Pseudomonadati</taxon>
        <taxon>Pseudomonadota</taxon>
        <taxon>Alphaproteobacteria</taxon>
        <taxon>Hyphomicrobiales</taxon>
        <taxon>Phyllobacteriaceae</taxon>
        <taxon>Manganibacter</taxon>
    </lineage>
</organism>
<evidence type="ECO:0000313" key="2">
    <source>
        <dbReference type="Proteomes" id="UP000191905"/>
    </source>
</evidence>
<comment type="caution">
    <text evidence="1">The sequence shown here is derived from an EMBL/GenBank/DDBJ whole genome shotgun (WGS) entry which is preliminary data.</text>
</comment>
<name>A0A1V8RP49_9HYPH</name>
<accession>A0A1V8RP49</accession>
<dbReference type="STRING" id="1873176.BFN67_04680"/>
<dbReference type="EMBL" id="MDET01000023">
    <property type="protein sequence ID" value="OQM74914.1"/>
    <property type="molecule type" value="Genomic_DNA"/>
</dbReference>
<evidence type="ECO:0008006" key="3">
    <source>
        <dbReference type="Google" id="ProtNLM"/>
    </source>
</evidence>
<protein>
    <recommendedName>
        <fullName evidence="3">OmpR/PhoB-type domain-containing protein</fullName>
    </recommendedName>
</protein>
<proteinExistence type="predicted"/>
<gene>
    <name evidence="1" type="ORF">BFN67_04680</name>
</gene>